<dbReference type="InterPro" id="IPR001610">
    <property type="entry name" value="PAC"/>
</dbReference>
<dbReference type="SUPFAM" id="SSF55073">
    <property type="entry name" value="Nucleotide cyclase"/>
    <property type="match status" value="1"/>
</dbReference>
<organism evidence="5 6">
    <name type="scientific">Azohydromonas lata</name>
    <dbReference type="NCBI Taxonomy" id="45677"/>
    <lineage>
        <taxon>Bacteria</taxon>
        <taxon>Pseudomonadati</taxon>
        <taxon>Pseudomonadota</taxon>
        <taxon>Betaproteobacteria</taxon>
        <taxon>Burkholderiales</taxon>
        <taxon>Sphaerotilaceae</taxon>
        <taxon>Azohydromonas</taxon>
    </lineage>
</organism>
<dbReference type="NCBIfam" id="TIGR00229">
    <property type="entry name" value="sensory_box"/>
    <property type="match status" value="1"/>
</dbReference>
<dbReference type="InterPro" id="IPR000700">
    <property type="entry name" value="PAS-assoc_C"/>
</dbReference>
<protein>
    <submittedName>
        <fullName evidence="5">Sensor domain-containing diguanylate cyclase</fullName>
        <ecNumber evidence="5">2.7.7.65</ecNumber>
    </submittedName>
</protein>
<dbReference type="InterPro" id="IPR000014">
    <property type="entry name" value="PAS"/>
</dbReference>
<dbReference type="GO" id="GO:0052621">
    <property type="term" value="F:diguanylate cyclase activity"/>
    <property type="evidence" value="ECO:0007669"/>
    <property type="project" value="UniProtKB-EC"/>
</dbReference>
<dbReference type="Pfam" id="PF00990">
    <property type="entry name" value="GGDEF"/>
    <property type="match status" value="1"/>
</dbReference>
<proteinExistence type="predicted"/>
<keyword evidence="1" id="KW-0812">Transmembrane</keyword>
<dbReference type="Pfam" id="PF13426">
    <property type="entry name" value="PAS_9"/>
    <property type="match status" value="1"/>
</dbReference>
<feature type="transmembrane region" description="Helical" evidence="1">
    <location>
        <begin position="21"/>
        <end position="43"/>
    </location>
</feature>
<dbReference type="SMART" id="SM00086">
    <property type="entry name" value="PAC"/>
    <property type="match status" value="1"/>
</dbReference>
<dbReference type="PROSITE" id="PS50113">
    <property type="entry name" value="PAC"/>
    <property type="match status" value="1"/>
</dbReference>
<reference evidence="5 6" key="1">
    <citation type="submission" date="2023-11" db="EMBL/GenBank/DDBJ databases">
        <title>Draft genome of Azohydromonas lata strain H1 (DSM1123), a polyhydroxyalkanoate producer.</title>
        <authorList>
            <person name="Traversa D."/>
            <person name="D'Addabbo P."/>
            <person name="Pazzani C."/>
            <person name="Manzari C."/>
            <person name="Chiara M."/>
            <person name="Scrascia M."/>
        </authorList>
    </citation>
    <scope>NUCLEOTIDE SEQUENCE [LARGE SCALE GENOMIC DNA]</scope>
    <source>
        <strain evidence="5 6">H1</strain>
    </source>
</reference>
<keyword evidence="1" id="KW-1133">Transmembrane helix</keyword>
<dbReference type="PROSITE" id="PS50112">
    <property type="entry name" value="PAS"/>
    <property type="match status" value="1"/>
</dbReference>
<feature type="domain" description="PAC" evidence="3">
    <location>
        <begin position="157"/>
        <end position="209"/>
    </location>
</feature>
<accession>A0ABU5INF4</accession>
<dbReference type="PROSITE" id="PS50887">
    <property type="entry name" value="GGDEF"/>
    <property type="match status" value="1"/>
</dbReference>
<evidence type="ECO:0000259" key="3">
    <source>
        <dbReference type="PROSITE" id="PS50113"/>
    </source>
</evidence>
<dbReference type="Proteomes" id="UP001293718">
    <property type="component" value="Unassembled WGS sequence"/>
</dbReference>
<feature type="domain" description="GGDEF" evidence="4">
    <location>
        <begin position="255"/>
        <end position="391"/>
    </location>
</feature>
<feature type="domain" description="PAS" evidence="2">
    <location>
        <begin position="102"/>
        <end position="132"/>
    </location>
</feature>
<dbReference type="Gene3D" id="3.30.70.270">
    <property type="match status" value="1"/>
</dbReference>
<dbReference type="RefSeq" id="WP_322467883.1">
    <property type="nucleotide sequence ID" value="NZ_JAXOJX010000069.1"/>
</dbReference>
<dbReference type="InterPro" id="IPR035965">
    <property type="entry name" value="PAS-like_dom_sf"/>
</dbReference>
<keyword evidence="5" id="KW-0548">Nucleotidyltransferase</keyword>
<sequence>MPPDIAPTIAYRPTPWLARRGHGAAGLGCLALLAVLALFEWLVRMRLEAGGALTLLLLAVAAGGCLLRAMEAQRRLSDDLQGALAQLHDLARAVDAHLAVDVADAKGRLLRVNERFSRLAQYGSEELAGRDLGQLEADQQPGALGAALAALPPQSLWQGEVRCRARDGSRRWLETTLVPLRSGPGDAARWLALRTDLTAQRLVEEQCRQAQAHAVGLSRQLVQVAAVDLLTGLADRHHLQCNLASEMGRSQRSGLPLALLMIEVDDFQDYRDRYGPAQADACLQRLAMAARNVQRRPGDLVARWNAQGFAMLLPDTDAAGGMAMAELLRVSVEALRLPHEGSPLGHVSVSVGVYAVCPALDAAADELLQAASEALQYARQFRRNRTRLHRDTFTTNA</sequence>
<dbReference type="InterPro" id="IPR052155">
    <property type="entry name" value="Biofilm_reg_signaling"/>
</dbReference>
<evidence type="ECO:0000313" key="6">
    <source>
        <dbReference type="Proteomes" id="UP001293718"/>
    </source>
</evidence>
<dbReference type="NCBIfam" id="TIGR00254">
    <property type="entry name" value="GGDEF"/>
    <property type="match status" value="1"/>
</dbReference>
<dbReference type="EC" id="2.7.7.65" evidence="5"/>
<evidence type="ECO:0000313" key="5">
    <source>
        <dbReference type="EMBL" id="MDZ5460429.1"/>
    </source>
</evidence>
<dbReference type="CDD" id="cd00130">
    <property type="entry name" value="PAS"/>
    <property type="match status" value="1"/>
</dbReference>
<evidence type="ECO:0000256" key="1">
    <source>
        <dbReference type="SAM" id="Phobius"/>
    </source>
</evidence>
<dbReference type="CDD" id="cd01949">
    <property type="entry name" value="GGDEF"/>
    <property type="match status" value="1"/>
</dbReference>
<gene>
    <name evidence="5" type="ORF">SM757_27995</name>
</gene>
<evidence type="ECO:0000259" key="4">
    <source>
        <dbReference type="PROSITE" id="PS50887"/>
    </source>
</evidence>
<dbReference type="InterPro" id="IPR000160">
    <property type="entry name" value="GGDEF_dom"/>
</dbReference>
<dbReference type="InterPro" id="IPR043128">
    <property type="entry name" value="Rev_trsase/Diguanyl_cyclase"/>
</dbReference>
<keyword evidence="6" id="KW-1185">Reference proteome</keyword>
<dbReference type="SUPFAM" id="SSF55785">
    <property type="entry name" value="PYP-like sensor domain (PAS domain)"/>
    <property type="match status" value="1"/>
</dbReference>
<feature type="transmembrane region" description="Helical" evidence="1">
    <location>
        <begin position="49"/>
        <end position="67"/>
    </location>
</feature>
<dbReference type="PANTHER" id="PTHR44757">
    <property type="entry name" value="DIGUANYLATE CYCLASE DGCP"/>
    <property type="match status" value="1"/>
</dbReference>
<keyword evidence="1" id="KW-0472">Membrane</keyword>
<dbReference type="SMART" id="SM00267">
    <property type="entry name" value="GGDEF"/>
    <property type="match status" value="1"/>
</dbReference>
<dbReference type="EMBL" id="JAXOJX010000069">
    <property type="protein sequence ID" value="MDZ5460429.1"/>
    <property type="molecule type" value="Genomic_DNA"/>
</dbReference>
<keyword evidence="5" id="KW-0808">Transferase</keyword>
<comment type="caution">
    <text evidence="5">The sequence shown here is derived from an EMBL/GenBank/DDBJ whole genome shotgun (WGS) entry which is preliminary data.</text>
</comment>
<evidence type="ECO:0000259" key="2">
    <source>
        <dbReference type="PROSITE" id="PS50112"/>
    </source>
</evidence>
<dbReference type="Gene3D" id="3.30.450.20">
    <property type="entry name" value="PAS domain"/>
    <property type="match status" value="1"/>
</dbReference>
<dbReference type="InterPro" id="IPR029787">
    <property type="entry name" value="Nucleotide_cyclase"/>
</dbReference>
<dbReference type="PANTHER" id="PTHR44757:SF2">
    <property type="entry name" value="BIOFILM ARCHITECTURE MAINTENANCE PROTEIN MBAA"/>
    <property type="match status" value="1"/>
</dbReference>
<name>A0ABU5INF4_9BURK</name>